<evidence type="ECO:0000313" key="2">
    <source>
        <dbReference type="EMBL" id="KAI1868171.1"/>
    </source>
</evidence>
<feature type="region of interest" description="Disordered" evidence="1">
    <location>
        <begin position="208"/>
        <end position="268"/>
    </location>
</feature>
<feature type="compositionally biased region" description="Polar residues" evidence="1">
    <location>
        <begin position="134"/>
        <end position="145"/>
    </location>
</feature>
<dbReference type="Proteomes" id="UP000829685">
    <property type="component" value="Unassembled WGS sequence"/>
</dbReference>
<keyword evidence="3" id="KW-1185">Reference proteome</keyword>
<dbReference type="AlphaFoldDB" id="A0A9P9WKH1"/>
<feature type="compositionally biased region" description="Low complexity" evidence="1">
    <location>
        <begin position="541"/>
        <end position="550"/>
    </location>
</feature>
<evidence type="ECO:0000256" key="1">
    <source>
        <dbReference type="SAM" id="MobiDB-lite"/>
    </source>
</evidence>
<reference evidence="2" key="1">
    <citation type="submission" date="2021-03" db="EMBL/GenBank/DDBJ databases">
        <title>Revisited historic fungal species revealed as producer of novel bioactive compounds through whole genome sequencing and comparative genomics.</title>
        <authorList>
            <person name="Vignolle G.A."/>
            <person name="Hochenegger N."/>
            <person name="Mach R.L."/>
            <person name="Mach-Aigner A.R."/>
            <person name="Javad Rahimi M."/>
            <person name="Salim K.A."/>
            <person name="Chan C.M."/>
            <person name="Lim L.B.L."/>
            <person name="Cai F."/>
            <person name="Druzhinina I.S."/>
            <person name="U'Ren J.M."/>
            <person name="Derntl C."/>
        </authorList>
    </citation>
    <scope>NUCLEOTIDE SEQUENCE</scope>
    <source>
        <strain evidence="2">TUCIM 5799</strain>
    </source>
</reference>
<feature type="region of interest" description="Disordered" evidence="1">
    <location>
        <begin position="534"/>
        <end position="566"/>
    </location>
</feature>
<evidence type="ECO:0000313" key="3">
    <source>
        <dbReference type="Proteomes" id="UP000829685"/>
    </source>
</evidence>
<feature type="compositionally biased region" description="Basic and acidic residues" evidence="1">
    <location>
        <begin position="94"/>
        <end position="113"/>
    </location>
</feature>
<gene>
    <name evidence="2" type="ORF">JX265_006994</name>
</gene>
<proteinExistence type="predicted"/>
<feature type="region of interest" description="Disordered" evidence="1">
    <location>
        <begin position="90"/>
        <end position="194"/>
    </location>
</feature>
<comment type="caution">
    <text evidence="2">The sequence shown here is derived from an EMBL/GenBank/DDBJ whole genome shotgun (WGS) entry which is preliminary data.</text>
</comment>
<feature type="region of interest" description="Disordered" evidence="1">
    <location>
        <begin position="495"/>
        <end position="522"/>
    </location>
</feature>
<protein>
    <submittedName>
        <fullName evidence="2">Uncharacterized protein</fullName>
    </submittedName>
</protein>
<organism evidence="2 3">
    <name type="scientific">Neoarthrinium moseri</name>
    <dbReference type="NCBI Taxonomy" id="1658444"/>
    <lineage>
        <taxon>Eukaryota</taxon>
        <taxon>Fungi</taxon>
        <taxon>Dikarya</taxon>
        <taxon>Ascomycota</taxon>
        <taxon>Pezizomycotina</taxon>
        <taxon>Sordariomycetes</taxon>
        <taxon>Xylariomycetidae</taxon>
        <taxon>Amphisphaeriales</taxon>
        <taxon>Apiosporaceae</taxon>
        <taxon>Neoarthrinium</taxon>
    </lineage>
</organism>
<name>A0A9P9WKH1_9PEZI</name>
<dbReference type="EMBL" id="JAFIMR010000017">
    <property type="protein sequence ID" value="KAI1868171.1"/>
    <property type="molecule type" value="Genomic_DNA"/>
</dbReference>
<sequence length="713" mass="81868">MSTKQESGQASPWTEADYDEALRQRRELEDREIQHEFTSKWEQLRGRLVGLYQRKAALQNDLDGIAKAIRFHEDDQERLGKTWDSAVAEINTQRQREDQQRDMLVSQERERRANNANGTPTPKANGHHPADMANQPTGGWTSINGSRGRKGAARDDDDELPTDPGNLLSSGYQPAEDGEPNGKPNVYRPNGIDVDMDDSEAALAVRTRPLKPKQQQQQRHSLPGFHSEAGRDSPVDSKGRSPSGRRSLPGARAGSHAAEPNPQDQIEINRDTLVLKHNGTHYTEPAMYAGVPLKKISPGDDYWDVEWIPLEDHLKPQLEQWQEKLDKLRQDKTAVRHTVFLANRQVNRGQAVMDFLAGADPEFHPYQYVGKEMMIKFYKTFINYDTMFRLINVHEELKKFDLDVTPLEWLRHRMYEVATAQGDKFNLSKYTHDLYHDAKLKILREKHGFGNIGRPSGYKVGEKNPDKGKAKIKREQLGLAGRRKVRRSIGQVDMDDTQSLDGFPQQQQPPQEFLDPVTPRMQKRQRLEAVPPMVMMPPPQQQQQQQQQQPEPAPPAPEVDDLEFDGWTSSDSFSAGRISVCDFRVHQIKTSQLTTSTEVTQYWTWKQNGVFEHQVLRDVHPKVTWGYYQKPINFDINLAEVIEVLYARSSQKVVVRFKDSERGDVLAFFKRERTRNRFLSFLRKRNIVLTKSTPEQLEDAWNSVKSDTLPGDE</sequence>
<feature type="compositionally biased region" description="Basic and acidic residues" evidence="1">
    <location>
        <begin position="228"/>
        <end position="239"/>
    </location>
</feature>
<accession>A0A9P9WKH1</accession>